<name>A0A644VQB4_9ZZZZ</name>
<reference evidence="2" key="1">
    <citation type="submission" date="2019-08" db="EMBL/GenBank/DDBJ databases">
        <authorList>
            <person name="Kucharzyk K."/>
            <person name="Murdoch R.W."/>
            <person name="Higgins S."/>
            <person name="Loffler F."/>
        </authorList>
    </citation>
    <scope>NUCLEOTIDE SEQUENCE</scope>
</reference>
<dbReference type="EMBL" id="VSSQ01000395">
    <property type="protein sequence ID" value="MPL93536.1"/>
    <property type="molecule type" value="Genomic_DNA"/>
</dbReference>
<evidence type="ECO:0000313" key="2">
    <source>
        <dbReference type="EMBL" id="MPL93536.1"/>
    </source>
</evidence>
<evidence type="ECO:0000256" key="1">
    <source>
        <dbReference type="SAM" id="MobiDB-lite"/>
    </source>
</evidence>
<proteinExistence type="predicted"/>
<accession>A0A644VQB4</accession>
<feature type="region of interest" description="Disordered" evidence="1">
    <location>
        <begin position="130"/>
        <end position="154"/>
    </location>
</feature>
<dbReference type="AlphaFoldDB" id="A0A644VQB4"/>
<sequence>MPSNEGKVIKTEKFLIVIPGSEIHGPGSFVGKDRLFAPAGKILFPREAHEPVISKVRTKDSPVSLLDDRYPALPLGADDPGLCPDIFFVASMPVNVVRCQVGHYSHTAGQAVIPVELETAQFHDDIIPVPESGVGKGSPDVSGDRNSKTFSGEHMPEECGGGAFAVASRYPQHFPPEKRGKKVEFSRDRYPPFSCLDNHRSRRRNTRTCHDHVGIAGPD</sequence>
<comment type="caution">
    <text evidence="2">The sequence shown here is derived from an EMBL/GenBank/DDBJ whole genome shotgun (WGS) entry which is preliminary data.</text>
</comment>
<gene>
    <name evidence="2" type="ORF">SDC9_39668</name>
</gene>
<organism evidence="2">
    <name type="scientific">bioreactor metagenome</name>
    <dbReference type="NCBI Taxonomy" id="1076179"/>
    <lineage>
        <taxon>unclassified sequences</taxon>
        <taxon>metagenomes</taxon>
        <taxon>ecological metagenomes</taxon>
    </lineage>
</organism>
<protein>
    <submittedName>
        <fullName evidence="2">Uncharacterized protein</fullName>
    </submittedName>
</protein>